<feature type="transmembrane region" description="Helical" evidence="5">
    <location>
        <begin position="116"/>
        <end position="136"/>
    </location>
</feature>
<protein>
    <submittedName>
        <fullName evidence="6">LFG1 protein</fullName>
    </submittedName>
</protein>
<dbReference type="EMBL" id="JAATIS010004040">
    <property type="protein sequence ID" value="KAG2462641.1"/>
    <property type="molecule type" value="Genomic_DNA"/>
</dbReference>
<dbReference type="Proteomes" id="UP000886611">
    <property type="component" value="Unassembled WGS sequence"/>
</dbReference>
<evidence type="ECO:0000313" key="7">
    <source>
        <dbReference type="Proteomes" id="UP000886611"/>
    </source>
</evidence>
<dbReference type="PANTHER" id="PTHR23291">
    <property type="entry name" value="BAX INHIBITOR-RELATED"/>
    <property type="match status" value="1"/>
</dbReference>
<accession>A0A8X8BP48</accession>
<dbReference type="InterPro" id="IPR006214">
    <property type="entry name" value="Bax_inhibitor_1-related"/>
</dbReference>
<evidence type="ECO:0000256" key="4">
    <source>
        <dbReference type="ARBA" id="ARBA00023136"/>
    </source>
</evidence>
<evidence type="ECO:0000256" key="5">
    <source>
        <dbReference type="RuleBase" id="RU004379"/>
    </source>
</evidence>
<organism evidence="6 7">
    <name type="scientific">Polypterus senegalus</name>
    <name type="common">Senegal bichir</name>
    <dbReference type="NCBI Taxonomy" id="55291"/>
    <lineage>
        <taxon>Eukaryota</taxon>
        <taxon>Metazoa</taxon>
        <taxon>Chordata</taxon>
        <taxon>Craniata</taxon>
        <taxon>Vertebrata</taxon>
        <taxon>Euteleostomi</taxon>
        <taxon>Actinopterygii</taxon>
        <taxon>Polypteriformes</taxon>
        <taxon>Polypteridae</taxon>
        <taxon>Polypterus</taxon>
    </lineage>
</organism>
<comment type="similarity">
    <text evidence="5">Belongs to the BI1 family.</text>
</comment>
<sequence length="322" mass="35235">MAETKSDTGVTEKDAVKKEVGQASYTNMGFTYPESGEVMQVPPPPSYMPPSYQSAVCASAYDNKPEPPLNSNYNTINAPDTVVVVTGNDALPPGCVEVVATEFEEKSVRRAFIRKVFAVVTLQLLITFGIVCIFTFADVVKNYVKSNIWVYITSYCVFAVVAIVLQFGGSLRRKFPWNIIALGVVTLSLSFMVGAVASFHDTTAVIIALGSTVIISFTIILFSVQSRISFSICNGILLVLAVDLMMFGFFSIFFYSTMLQILYGCLGALVFALFLAIDVQLVIGRESYALSPEEYIFAALAIYLDIILIFLYLLILFGGGKK</sequence>
<feature type="transmembrane region" description="Helical" evidence="5">
    <location>
        <begin position="236"/>
        <end position="255"/>
    </location>
</feature>
<feature type="transmembrane region" description="Helical" evidence="5">
    <location>
        <begin position="261"/>
        <end position="283"/>
    </location>
</feature>
<feature type="transmembrane region" description="Helical" evidence="5">
    <location>
        <begin position="179"/>
        <end position="199"/>
    </location>
</feature>
<dbReference type="GO" id="GO:0005783">
    <property type="term" value="C:endoplasmic reticulum"/>
    <property type="evidence" value="ECO:0007669"/>
    <property type="project" value="TreeGrafter"/>
</dbReference>
<evidence type="ECO:0000256" key="3">
    <source>
        <dbReference type="ARBA" id="ARBA00022989"/>
    </source>
</evidence>
<keyword evidence="2 5" id="KW-0812">Transmembrane</keyword>
<name>A0A8X8BP48_POLSE</name>
<reference evidence="6 7" key="1">
    <citation type="journal article" date="2021" name="Cell">
        <title>Tracing the genetic footprints of vertebrate landing in non-teleost ray-finned fishes.</title>
        <authorList>
            <person name="Bi X."/>
            <person name="Wang K."/>
            <person name="Yang L."/>
            <person name="Pan H."/>
            <person name="Jiang H."/>
            <person name="Wei Q."/>
            <person name="Fang M."/>
            <person name="Yu H."/>
            <person name="Zhu C."/>
            <person name="Cai Y."/>
            <person name="He Y."/>
            <person name="Gan X."/>
            <person name="Zeng H."/>
            <person name="Yu D."/>
            <person name="Zhu Y."/>
            <person name="Jiang H."/>
            <person name="Qiu Q."/>
            <person name="Yang H."/>
            <person name="Zhang Y.E."/>
            <person name="Wang W."/>
            <person name="Zhu M."/>
            <person name="He S."/>
            <person name="Zhang G."/>
        </authorList>
    </citation>
    <scope>NUCLEOTIDE SEQUENCE [LARGE SCALE GENOMIC DNA]</scope>
    <source>
        <strain evidence="6">Bchr_013</strain>
    </source>
</reference>
<dbReference type="GO" id="GO:0005794">
    <property type="term" value="C:Golgi apparatus"/>
    <property type="evidence" value="ECO:0007669"/>
    <property type="project" value="TreeGrafter"/>
</dbReference>
<dbReference type="PANTHER" id="PTHR23291:SF94">
    <property type="entry name" value="PROTEIN LIFEGUARD 1 ISOFORM X2"/>
    <property type="match status" value="1"/>
</dbReference>
<comment type="caution">
    <text evidence="6">The sequence shown here is derived from an EMBL/GenBank/DDBJ whole genome shotgun (WGS) entry which is preliminary data.</text>
</comment>
<keyword evidence="7" id="KW-1185">Reference proteome</keyword>
<dbReference type="AlphaFoldDB" id="A0A8X8BP48"/>
<gene>
    <name evidence="6" type="primary">Grina_0</name>
    <name evidence="6" type="ORF">GTO96_0000201</name>
</gene>
<dbReference type="OrthoDB" id="7933078at2759"/>
<evidence type="ECO:0000313" key="6">
    <source>
        <dbReference type="EMBL" id="KAG2462641.1"/>
    </source>
</evidence>
<feature type="transmembrane region" description="Helical" evidence="5">
    <location>
        <begin position="205"/>
        <end position="224"/>
    </location>
</feature>
<feature type="non-terminal residue" evidence="6">
    <location>
        <position position="322"/>
    </location>
</feature>
<dbReference type="GO" id="GO:2001234">
    <property type="term" value="P:negative regulation of apoptotic signaling pathway"/>
    <property type="evidence" value="ECO:0007669"/>
    <property type="project" value="TreeGrafter"/>
</dbReference>
<comment type="subcellular location">
    <subcellularLocation>
        <location evidence="1">Membrane</location>
        <topology evidence="1">Multi-pass membrane protein</topology>
    </subcellularLocation>
</comment>
<evidence type="ECO:0000256" key="1">
    <source>
        <dbReference type="ARBA" id="ARBA00004141"/>
    </source>
</evidence>
<feature type="non-terminal residue" evidence="6">
    <location>
        <position position="1"/>
    </location>
</feature>
<proteinExistence type="inferred from homology"/>
<dbReference type="Pfam" id="PF01027">
    <property type="entry name" value="Bax1-I"/>
    <property type="match status" value="1"/>
</dbReference>
<feature type="transmembrane region" description="Helical" evidence="5">
    <location>
        <begin position="148"/>
        <end position="167"/>
    </location>
</feature>
<feature type="transmembrane region" description="Helical" evidence="5">
    <location>
        <begin position="295"/>
        <end position="317"/>
    </location>
</feature>
<dbReference type="CDD" id="cd10428">
    <property type="entry name" value="LFG_like"/>
    <property type="match status" value="1"/>
</dbReference>
<dbReference type="GO" id="GO:0016020">
    <property type="term" value="C:membrane"/>
    <property type="evidence" value="ECO:0007669"/>
    <property type="project" value="UniProtKB-SubCell"/>
</dbReference>
<keyword evidence="3 5" id="KW-1133">Transmembrane helix</keyword>
<keyword evidence="4 5" id="KW-0472">Membrane</keyword>
<evidence type="ECO:0000256" key="2">
    <source>
        <dbReference type="ARBA" id="ARBA00022692"/>
    </source>
</evidence>